<reference evidence="2 3" key="1">
    <citation type="submission" date="2013-01" db="EMBL/GenBank/DDBJ databases">
        <title>The Genome Sequence of Clostridium clostridioforme 90A8.</title>
        <authorList>
            <consortium name="The Broad Institute Genome Sequencing Platform"/>
            <person name="Earl A."/>
            <person name="Ward D."/>
            <person name="Feldgarden M."/>
            <person name="Gevers D."/>
            <person name="Courvalin P."/>
            <person name="Lambert T."/>
            <person name="Walker B."/>
            <person name="Young S.K."/>
            <person name="Zeng Q."/>
            <person name="Gargeya S."/>
            <person name="Fitzgerald M."/>
            <person name="Haas B."/>
            <person name="Abouelleil A."/>
            <person name="Alvarado L."/>
            <person name="Arachchi H.M."/>
            <person name="Berlin A.M."/>
            <person name="Chapman S.B."/>
            <person name="Dewar J."/>
            <person name="Goldberg J."/>
            <person name="Griggs A."/>
            <person name="Gujja S."/>
            <person name="Hansen M."/>
            <person name="Howarth C."/>
            <person name="Imamovic A."/>
            <person name="Larimer J."/>
            <person name="McCowan C."/>
            <person name="Murphy C."/>
            <person name="Neiman D."/>
            <person name="Pearson M."/>
            <person name="Priest M."/>
            <person name="Roberts A."/>
            <person name="Saif S."/>
            <person name="Shea T."/>
            <person name="Sisk P."/>
            <person name="Sykes S."/>
            <person name="Wortman J."/>
            <person name="Nusbaum C."/>
            <person name="Birren B."/>
        </authorList>
    </citation>
    <scope>NUCLEOTIDE SEQUENCE [LARGE SCALE GENOMIC DNA]</scope>
    <source>
        <strain evidence="2 3">90A8</strain>
    </source>
</reference>
<dbReference type="EMBL" id="AGYR01000029">
    <property type="protein sequence ID" value="ENZ13806.1"/>
    <property type="molecule type" value="Genomic_DNA"/>
</dbReference>
<evidence type="ECO:0000313" key="2">
    <source>
        <dbReference type="EMBL" id="ENZ13806.1"/>
    </source>
</evidence>
<feature type="transmembrane region" description="Helical" evidence="1">
    <location>
        <begin position="86"/>
        <end position="107"/>
    </location>
</feature>
<dbReference type="RefSeq" id="WP_002595944.1">
    <property type="nucleotide sequence ID" value="NZ_KB851021.1"/>
</dbReference>
<dbReference type="Proteomes" id="UP000013085">
    <property type="component" value="Unassembled WGS sequence"/>
</dbReference>
<evidence type="ECO:0000256" key="1">
    <source>
        <dbReference type="SAM" id="Phobius"/>
    </source>
</evidence>
<accession>A0A0E2HBA0</accession>
<comment type="caution">
    <text evidence="2">The sequence shown here is derived from an EMBL/GenBank/DDBJ whole genome shotgun (WGS) entry which is preliminary data.</text>
</comment>
<keyword evidence="1" id="KW-0812">Transmembrane</keyword>
<evidence type="ECO:0000313" key="3">
    <source>
        <dbReference type="Proteomes" id="UP000013085"/>
    </source>
</evidence>
<protein>
    <submittedName>
        <fullName evidence="2">Uncharacterized protein</fullName>
    </submittedName>
</protein>
<keyword evidence="1" id="KW-0472">Membrane</keyword>
<dbReference type="AlphaFoldDB" id="A0A0E2HBA0"/>
<proteinExistence type="predicted"/>
<organism evidence="2 3">
    <name type="scientific">[Clostridium] clostridioforme 90A8</name>
    <dbReference type="NCBI Taxonomy" id="999408"/>
    <lineage>
        <taxon>Bacteria</taxon>
        <taxon>Bacillati</taxon>
        <taxon>Bacillota</taxon>
        <taxon>Clostridia</taxon>
        <taxon>Lachnospirales</taxon>
        <taxon>Lachnospiraceae</taxon>
        <taxon>Enterocloster</taxon>
    </lineage>
</organism>
<dbReference type="HOGENOM" id="CLU_1831657_0_0_9"/>
<gene>
    <name evidence="2" type="ORF">HMPREF1090_02701</name>
</gene>
<sequence length="140" mass="15700">MLTKTQKQILNTAIKLSNNGHAILNEYDISYHLKIHPNIVFKAVKVLAEKNLLEYVYASGTKTPQGFVLTSYSLNLKEYNRLQIRIFLCNNLIAILALVVAIIALFLPSQGNNQIQYQNDESVILESVSLSTASEAFKTN</sequence>
<name>A0A0E2HBA0_9FIRM</name>
<keyword evidence="1" id="KW-1133">Transmembrane helix</keyword>